<dbReference type="PANTHER" id="PTHR33116:SF78">
    <property type="entry name" value="OS12G0587133 PROTEIN"/>
    <property type="match status" value="1"/>
</dbReference>
<dbReference type="AlphaFoldDB" id="A0A438HQ12"/>
<dbReference type="PANTHER" id="PTHR33116">
    <property type="entry name" value="REVERSE TRANSCRIPTASE ZINC-BINDING DOMAIN-CONTAINING PROTEIN-RELATED-RELATED"/>
    <property type="match status" value="1"/>
</dbReference>
<proteinExistence type="predicted"/>
<evidence type="ECO:0000313" key="2">
    <source>
        <dbReference type="Proteomes" id="UP000288805"/>
    </source>
</evidence>
<name>A0A438HQ12_VITVI</name>
<protein>
    <submittedName>
        <fullName evidence="1">Putative ribonuclease H protein</fullName>
    </submittedName>
</protein>
<dbReference type="Proteomes" id="UP000288805">
    <property type="component" value="Unassembled WGS sequence"/>
</dbReference>
<gene>
    <name evidence="1" type="primary">VvCHDp000001_337</name>
    <name evidence="1" type="ORF">CK203_042164</name>
</gene>
<organism evidence="1 2">
    <name type="scientific">Vitis vinifera</name>
    <name type="common">Grape</name>
    <dbReference type="NCBI Taxonomy" id="29760"/>
    <lineage>
        <taxon>Eukaryota</taxon>
        <taxon>Viridiplantae</taxon>
        <taxon>Streptophyta</taxon>
        <taxon>Embryophyta</taxon>
        <taxon>Tracheophyta</taxon>
        <taxon>Spermatophyta</taxon>
        <taxon>Magnoliopsida</taxon>
        <taxon>eudicotyledons</taxon>
        <taxon>Gunneridae</taxon>
        <taxon>Pentapetalae</taxon>
        <taxon>rosids</taxon>
        <taxon>Vitales</taxon>
        <taxon>Vitaceae</taxon>
        <taxon>Viteae</taxon>
        <taxon>Vitis</taxon>
    </lineage>
</organism>
<evidence type="ECO:0000313" key="1">
    <source>
        <dbReference type="EMBL" id="RVW86537.1"/>
    </source>
</evidence>
<reference evidence="1 2" key="1">
    <citation type="journal article" date="2018" name="PLoS Genet.">
        <title>Population sequencing reveals clonal diversity and ancestral inbreeding in the grapevine cultivar Chardonnay.</title>
        <authorList>
            <person name="Roach M.J."/>
            <person name="Johnson D.L."/>
            <person name="Bohlmann J."/>
            <person name="van Vuuren H.J."/>
            <person name="Jones S.J."/>
            <person name="Pretorius I.S."/>
            <person name="Schmidt S.A."/>
            <person name="Borneman A.R."/>
        </authorList>
    </citation>
    <scope>NUCLEOTIDE SEQUENCE [LARGE SCALE GENOMIC DNA]</scope>
    <source>
        <strain evidence="2">cv. Chardonnay</strain>
        <tissue evidence="1">Leaf</tissue>
    </source>
</reference>
<accession>A0A438HQ12</accession>
<sequence>MEEESSLHIPHSTGRQHNWTSDHWPIVLETNPFKWGPTPFRRDLSPELLVQRALRKGELEELILREEIHWRQKARVKWVKEGDCNSKFFHKVANGRQNRKFIKVLENDRGLVLNNSESIKEETLKYFEKLYASPSGESWRVEGLDWSLISSESASRLESPFTEKEISYVIFQLDRDKAPGLDGFTIAVFQDCWDVIKEDLVRVFAEFHKILVNGNAKAWVKASRCLRQGDPLSPFLFTLVANVLSRMLLRAEEINVLEGFRVGRNRTKVGRDARLQGFWEPILYLGLPLGGNPKACGFWDPVIEKISRRLDGWKKAYLSFGGGITLIQFCLTHMPCYFLSLFKIPASVAAKIERLQRDFLWSGVGEGKRDHLVSWDVVYNPKTKGGLGFGKISIRNFALLGK</sequence>
<dbReference type="EMBL" id="QGNW01000193">
    <property type="protein sequence ID" value="RVW86537.1"/>
    <property type="molecule type" value="Genomic_DNA"/>
</dbReference>
<comment type="caution">
    <text evidence="1">The sequence shown here is derived from an EMBL/GenBank/DDBJ whole genome shotgun (WGS) entry which is preliminary data.</text>
</comment>